<proteinExistence type="predicted"/>
<dbReference type="STRING" id="1075417.SAMN05421823_11153"/>
<organism evidence="1 2">
    <name type="scientific">Catalinimonas alkaloidigena</name>
    <dbReference type="NCBI Taxonomy" id="1075417"/>
    <lineage>
        <taxon>Bacteria</taxon>
        <taxon>Pseudomonadati</taxon>
        <taxon>Bacteroidota</taxon>
        <taxon>Cytophagia</taxon>
        <taxon>Cytophagales</taxon>
        <taxon>Catalimonadaceae</taxon>
        <taxon>Catalinimonas</taxon>
    </lineage>
</organism>
<evidence type="ECO:0008006" key="3">
    <source>
        <dbReference type="Google" id="ProtNLM"/>
    </source>
</evidence>
<dbReference type="EMBL" id="FNFO01000011">
    <property type="protein sequence ID" value="SDM18856.1"/>
    <property type="molecule type" value="Genomic_DNA"/>
</dbReference>
<name>A0A1G9R6D0_9BACT</name>
<protein>
    <recommendedName>
        <fullName evidence="3">DUF4202 domain-containing protein</fullName>
    </recommendedName>
</protein>
<evidence type="ECO:0000313" key="1">
    <source>
        <dbReference type="EMBL" id="SDM18856.1"/>
    </source>
</evidence>
<dbReference type="AlphaFoldDB" id="A0A1G9R6D0"/>
<reference evidence="1 2" key="1">
    <citation type="submission" date="2016-10" db="EMBL/GenBank/DDBJ databases">
        <authorList>
            <person name="de Groot N.N."/>
        </authorList>
    </citation>
    <scope>NUCLEOTIDE SEQUENCE [LARGE SCALE GENOMIC DNA]</scope>
    <source>
        <strain evidence="1 2">DSM 25186</strain>
    </source>
</reference>
<evidence type="ECO:0000313" key="2">
    <source>
        <dbReference type="Proteomes" id="UP000198510"/>
    </source>
</evidence>
<dbReference type="OrthoDB" id="9799165at2"/>
<dbReference type="Proteomes" id="UP000198510">
    <property type="component" value="Unassembled WGS sequence"/>
</dbReference>
<dbReference type="InterPro" id="IPR025255">
    <property type="entry name" value="DUF4202"/>
</dbReference>
<dbReference type="Pfam" id="PF13875">
    <property type="entry name" value="DUF4202"/>
    <property type="match status" value="1"/>
</dbReference>
<dbReference type="PANTHER" id="PTHR41729:SF1">
    <property type="entry name" value="GLUTAMYL-TRNA SYNTHETASE"/>
    <property type="match status" value="1"/>
</dbReference>
<dbReference type="RefSeq" id="WP_089686551.1">
    <property type="nucleotide sequence ID" value="NZ_FNFO01000011.1"/>
</dbReference>
<accession>A0A1G9R6D0</accession>
<gene>
    <name evidence="1" type="ORF">SAMN05421823_11153</name>
</gene>
<dbReference type="PANTHER" id="PTHR41729">
    <property type="entry name" value="GLUTAMYL-TRNA SYNTHETASE"/>
    <property type="match status" value="1"/>
</dbReference>
<sequence>MTDTTRLARTLEAIDAANAADPHQESFEGKSAPKEWLYGRRMSETLALLEPSASEALQLAVRSQHIRRWEVPRDSYPMDRPGYLRWRKDLQDFHSEQATAILEAEGYSAEEIGRVTDLLHKRKFKVDPEAQTLEDVACLVFLRYYLDEFMRQHPEEKVVEIIAKTWKKMSEKGHQAALKLPLSAEAGRVVQKALA</sequence>
<keyword evidence="2" id="KW-1185">Reference proteome</keyword>